<feature type="non-terminal residue" evidence="2">
    <location>
        <position position="784"/>
    </location>
</feature>
<feature type="region of interest" description="Disordered" evidence="1">
    <location>
        <begin position="193"/>
        <end position="222"/>
    </location>
</feature>
<keyword evidence="3" id="KW-1185">Reference proteome</keyword>
<evidence type="ECO:0000313" key="3">
    <source>
        <dbReference type="Proteomes" id="UP001178507"/>
    </source>
</evidence>
<evidence type="ECO:0000313" key="2">
    <source>
        <dbReference type="EMBL" id="CAJ1389072.1"/>
    </source>
</evidence>
<evidence type="ECO:0000256" key="1">
    <source>
        <dbReference type="SAM" id="MobiDB-lite"/>
    </source>
</evidence>
<sequence length="784" mass="88980">MAVEDVTEAMLENTDLGVDGWACKGLDVNARGPIGAAVYRAFIKHPDMRECYKWLFDDLKRKFRTSWAMQRNFDFVCHKRIHEKRESTKHSEIGSFKSELQLQAHLGGVAVPEAVRQAACYIKNCEKWPDVFVRWNSWTEAHNYLLVERLITSTSEEAWKDVVAMHDSSGTFETESYKCKAIRKHAAFHRKECGEKAKRGSRRANAKGSAKPKAKKELSQEKEAENTAKDIICKVQKSQQIMEKILQLGDDLPSEWRWAKSFLVDYKELTQSFKDVLTPKDGDSLIDFVNELKLTLISPQAMKGFKKQYGDRYAPLLLLFNDRSQNIASQILAGGLGVQDLAVHPSQAVKHGSEHIKNAAGKIYPEPNLTRVFTPMYVKRETRRVEQDIPVYLPSQAFKDYVDDLAAQTWANMPRLVGDIGIYKNHPVVVQAELESNQITVRPIALYWDGVQYTNHDSFMGFYVTDILSGQKFLSFLVRSDEMCSCGCRGWCTLHPLLLAWVEDLKRLEEGYPVRYAVIDIQGDWPAFLQVFGLRYWAHKTHPCPLCRVTLPEMLEIDVDNITVDNLLSPLYQTEDYAKDVANSTKVLVVQDAAVQSLLFRNLEYRERLRGRVLVRAFPELGLPKHARLLPSQALPDVGKFEFTPTPFPATFWTASADARLTHDCPLLALSGVGLESFSLDIMHTWHLGPLQLLVSLCINFFLDTGLWAPANSGGRVDASDKKKVALLAIKAELFQWYKEQRKDADWRARGTEASCLKLVGPQTQSCPANLQLNRLRFGTSRSA</sequence>
<protein>
    <submittedName>
        <fullName evidence="2">Uncharacterized protein</fullName>
    </submittedName>
</protein>
<dbReference type="EMBL" id="CAUJNA010001795">
    <property type="protein sequence ID" value="CAJ1389072.1"/>
    <property type="molecule type" value="Genomic_DNA"/>
</dbReference>
<name>A0AA36MZE2_9DINO</name>
<gene>
    <name evidence="2" type="ORF">EVOR1521_LOCUS14769</name>
</gene>
<accession>A0AA36MZE2</accession>
<proteinExistence type="predicted"/>
<dbReference type="AlphaFoldDB" id="A0AA36MZE2"/>
<reference evidence="2" key="1">
    <citation type="submission" date="2023-08" db="EMBL/GenBank/DDBJ databases">
        <authorList>
            <person name="Chen Y."/>
            <person name="Shah S."/>
            <person name="Dougan E. K."/>
            <person name="Thang M."/>
            <person name="Chan C."/>
        </authorList>
    </citation>
    <scope>NUCLEOTIDE SEQUENCE</scope>
</reference>
<organism evidence="2 3">
    <name type="scientific">Effrenium voratum</name>
    <dbReference type="NCBI Taxonomy" id="2562239"/>
    <lineage>
        <taxon>Eukaryota</taxon>
        <taxon>Sar</taxon>
        <taxon>Alveolata</taxon>
        <taxon>Dinophyceae</taxon>
        <taxon>Suessiales</taxon>
        <taxon>Symbiodiniaceae</taxon>
        <taxon>Effrenium</taxon>
    </lineage>
</organism>
<dbReference type="Proteomes" id="UP001178507">
    <property type="component" value="Unassembled WGS sequence"/>
</dbReference>
<feature type="compositionally biased region" description="Basic residues" evidence="1">
    <location>
        <begin position="199"/>
        <end position="214"/>
    </location>
</feature>
<comment type="caution">
    <text evidence="2">The sequence shown here is derived from an EMBL/GenBank/DDBJ whole genome shotgun (WGS) entry which is preliminary data.</text>
</comment>